<dbReference type="EMBL" id="BDGX01000009">
    <property type="protein sequence ID" value="GAV48388.1"/>
    <property type="molecule type" value="Genomic_DNA"/>
</dbReference>
<evidence type="ECO:0000259" key="6">
    <source>
        <dbReference type="PROSITE" id="PS50118"/>
    </source>
</evidence>
<dbReference type="FunFam" id="1.10.30.10:FF:000041">
    <property type="entry name" value="HMG box family protein"/>
    <property type="match status" value="1"/>
</dbReference>
<feature type="compositionally biased region" description="Basic residues" evidence="5">
    <location>
        <begin position="206"/>
        <end position="215"/>
    </location>
</feature>
<dbReference type="Proteomes" id="UP000187013">
    <property type="component" value="Unassembled WGS sequence"/>
</dbReference>
<feature type="region of interest" description="Disordered" evidence="5">
    <location>
        <begin position="239"/>
        <end position="292"/>
    </location>
</feature>
<feature type="compositionally biased region" description="Pro residues" evidence="5">
    <location>
        <begin position="124"/>
        <end position="133"/>
    </location>
</feature>
<dbReference type="GO" id="GO:0005634">
    <property type="term" value="C:nucleus"/>
    <property type="evidence" value="ECO:0007669"/>
    <property type="project" value="UniProtKB-UniRule"/>
</dbReference>
<evidence type="ECO:0000256" key="4">
    <source>
        <dbReference type="PROSITE-ProRule" id="PRU00267"/>
    </source>
</evidence>
<dbReference type="PANTHER" id="PTHR10270">
    <property type="entry name" value="SOX TRANSCRIPTION FACTOR"/>
    <property type="match status" value="1"/>
</dbReference>
<keyword evidence="3" id="KW-0804">Transcription</keyword>
<feature type="compositionally biased region" description="Basic and acidic residues" evidence="5">
    <location>
        <begin position="62"/>
        <end position="80"/>
    </location>
</feature>
<feature type="compositionally biased region" description="Low complexity" evidence="5">
    <location>
        <begin position="242"/>
        <end position="258"/>
    </location>
</feature>
<dbReference type="OMA" id="PTHNENS"/>
<dbReference type="PROSITE" id="PS50118">
    <property type="entry name" value="HMG_BOX_2"/>
    <property type="match status" value="1"/>
</dbReference>
<dbReference type="GO" id="GO:0000122">
    <property type="term" value="P:negative regulation of transcription by RNA polymerase II"/>
    <property type="evidence" value="ECO:0007669"/>
    <property type="project" value="TreeGrafter"/>
</dbReference>
<dbReference type="Gene3D" id="1.10.30.10">
    <property type="entry name" value="High mobility group box domain"/>
    <property type="match status" value="1"/>
</dbReference>
<feature type="compositionally biased region" description="Basic residues" evidence="5">
    <location>
        <begin position="81"/>
        <end position="91"/>
    </location>
</feature>
<keyword evidence="2 4" id="KW-0238">DNA-binding</keyword>
<proteinExistence type="predicted"/>
<feature type="domain" description="HMG box" evidence="6">
    <location>
        <begin position="6"/>
        <end position="79"/>
    </location>
</feature>
<feature type="DNA-binding region" description="HMG box" evidence="4">
    <location>
        <begin position="6"/>
        <end position="79"/>
    </location>
</feature>
<dbReference type="SUPFAM" id="SSF47095">
    <property type="entry name" value="HMG-box"/>
    <property type="match status" value="1"/>
</dbReference>
<dbReference type="Pfam" id="PF00505">
    <property type="entry name" value="HMG_box"/>
    <property type="match status" value="1"/>
</dbReference>
<dbReference type="InterPro" id="IPR050140">
    <property type="entry name" value="SRY-related_HMG-box_TF-like"/>
</dbReference>
<protein>
    <recommendedName>
        <fullName evidence="6">HMG box domain-containing protein</fullName>
    </recommendedName>
</protein>
<evidence type="ECO:0000256" key="5">
    <source>
        <dbReference type="SAM" id="MobiDB-lite"/>
    </source>
</evidence>
<dbReference type="GO" id="GO:0000978">
    <property type="term" value="F:RNA polymerase II cis-regulatory region sequence-specific DNA binding"/>
    <property type="evidence" value="ECO:0007669"/>
    <property type="project" value="TreeGrafter"/>
</dbReference>
<evidence type="ECO:0000256" key="2">
    <source>
        <dbReference type="ARBA" id="ARBA00023125"/>
    </source>
</evidence>
<dbReference type="GO" id="GO:0030154">
    <property type="term" value="P:cell differentiation"/>
    <property type="evidence" value="ECO:0007669"/>
    <property type="project" value="TreeGrafter"/>
</dbReference>
<evidence type="ECO:0000313" key="7">
    <source>
        <dbReference type="EMBL" id="GAV48388.1"/>
    </source>
</evidence>
<feature type="region of interest" description="Disordered" evidence="5">
    <location>
        <begin position="195"/>
        <end position="220"/>
    </location>
</feature>
<dbReference type="AlphaFoldDB" id="A0A1Q2ZYD1"/>
<feature type="compositionally biased region" description="Pro residues" evidence="5">
    <location>
        <begin position="274"/>
        <end position="285"/>
    </location>
</feature>
<accession>A0A1Q2ZYD1</accession>
<dbReference type="InterPro" id="IPR009071">
    <property type="entry name" value="HMG_box_dom"/>
</dbReference>
<feature type="compositionally biased region" description="Low complexity" evidence="5">
    <location>
        <begin position="306"/>
        <end position="320"/>
    </location>
</feature>
<keyword evidence="4" id="KW-0539">Nucleus</keyword>
<feature type="region of interest" description="Disordered" evidence="5">
    <location>
        <begin position="306"/>
        <end position="341"/>
    </location>
</feature>
<dbReference type="InterPro" id="IPR036910">
    <property type="entry name" value="HMG_box_dom_sf"/>
</dbReference>
<comment type="caution">
    <text evidence="7">The sequence shown here is derived from an EMBL/GenBank/DDBJ whole genome shotgun (WGS) entry which is preliminary data.</text>
</comment>
<evidence type="ECO:0000256" key="3">
    <source>
        <dbReference type="ARBA" id="ARBA00023163"/>
    </source>
</evidence>
<dbReference type="eggNOG" id="KOG0527">
    <property type="taxonomic scope" value="Eukaryota"/>
</dbReference>
<organism evidence="7 8">
    <name type="scientific">Zygosaccharomyces rouxii</name>
    <dbReference type="NCBI Taxonomy" id="4956"/>
    <lineage>
        <taxon>Eukaryota</taxon>
        <taxon>Fungi</taxon>
        <taxon>Dikarya</taxon>
        <taxon>Ascomycota</taxon>
        <taxon>Saccharomycotina</taxon>
        <taxon>Saccharomycetes</taxon>
        <taxon>Saccharomycetales</taxon>
        <taxon>Saccharomycetaceae</taxon>
        <taxon>Zygosaccharomyces</taxon>
    </lineage>
</organism>
<name>A0A1Q2ZYD1_ZYGRO</name>
<dbReference type="PANTHER" id="PTHR10270:SF161">
    <property type="entry name" value="SEX-DETERMINING REGION Y PROTEIN"/>
    <property type="match status" value="1"/>
</dbReference>
<reference evidence="7 8" key="1">
    <citation type="submission" date="2016-08" db="EMBL/GenBank/DDBJ databases">
        <title>Draft genome sequence of allopolyploid Zygosaccharomyces rouxii.</title>
        <authorList>
            <person name="Watanabe J."/>
            <person name="Uehara K."/>
            <person name="Mogi Y."/>
            <person name="Tsukioka Y."/>
        </authorList>
    </citation>
    <scope>NUCLEOTIDE SEQUENCE [LARGE SCALE GENOMIC DNA]</scope>
    <source>
        <strain evidence="7 8">NBRC 110957</strain>
    </source>
</reference>
<dbReference type="CDD" id="cd01389">
    <property type="entry name" value="HMG-box_ROX1-like"/>
    <property type="match status" value="1"/>
</dbReference>
<feature type="region of interest" description="Disordered" evidence="5">
    <location>
        <begin position="62"/>
        <end position="133"/>
    </location>
</feature>
<keyword evidence="1" id="KW-0805">Transcription regulation</keyword>
<dbReference type="OrthoDB" id="6247875at2759"/>
<feature type="compositionally biased region" description="Polar residues" evidence="5">
    <location>
        <begin position="107"/>
        <end position="120"/>
    </location>
</feature>
<dbReference type="GO" id="GO:0001228">
    <property type="term" value="F:DNA-binding transcription activator activity, RNA polymerase II-specific"/>
    <property type="evidence" value="ECO:0007669"/>
    <property type="project" value="TreeGrafter"/>
</dbReference>
<dbReference type="SMART" id="SM00398">
    <property type="entry name" value="HMG"/>
    <property type="match status" value="1"/>
</dbReference>
<evidence type="ECO:0000256" key="1">
    <source>
        <dbReference type="ARBA" id="ARBA00023015"/>
    </source>
</evidence>
<sequence>MSEKKIPRPRNAFILFRQHHHRLLIDEWTAQGVDIPHNSKISKILGVRWKSLNEQERSHWEEQARKEKCEHEKKYPDYRYKPTRRHRRKSGKPLPLQQGSPHLPVQMTLQHQNPQQFQSSPTMPTQPHPHPHPTPLSAITKGISSPAQAPTGVIHPNQQVHPPPALAPQLTPMHNLMAPGPAAGQYRPLPYPMAPSNTRPTTGATAHHHQPHHHPSAPVYQPYYLPLHGYLPKFSQVPSSQVAQATTPHHHTQVTTTTPQPPPGATGSISGVPPGVPPPSLPSSLPPATAISPSAVPHIPAATSATAIPTPTSISSNTTSVNQEGGRAGTLPFSGGERSVNNHNWQWRGYAYPFDRR</sequence>
<evidence type="ECO:0000313" key="8">
    <source>
        <dbReference type="Proteomes" id="UP000187013"/>
    </source>
</evidence>
<gene>
    <name evidence="7" type="ORF">ZYGR_0I06850</name>
</gene>